<reference evidence="8 9" key="1">
    <citation type="journal article" date="2016" name="Nat. Commun.">
        <title>Thousands of microbial genomes shed light on interconnected biogeochemical processes in an aquifer system.</title>
        <authorList>
            <person name="Anantharaman K."/>
            <person name="Brown C.T."/>
            <person name="Hug L.A."/>
            <person name="Sharon I."/>
            <person name="Castelle C.J."/>
            <person name="Probst A.J."/>
            <person name="Thomas B.C."/>
            <person name="Singh A."/>
            <person name="Wilkins M.J."/>
            <person name="Karaoz U."/>
            <person name="Brodie E.L."/>
            <person name="Williams K.H."/>
            <person name="Hubbard S.S."/>
            <person name="Banfield J.F."/>
        </authorList>
    </citation>
    <scope>NUCLEOTIDE SEQUENCE [LARGE SCALE GENOMIC DNA]</scope>
</reference>
<sequence>MSRIGKKPIQIPEGVKINLEGEVINISGLKGEISYRIPSELSVEVKDEVIRVIKKSNTLFAQKIYGLFARLITNGITGVSIGWKKTLALIGTGYRARLEDKTLVLALGFSHPVKFNPAQGISFSIEENKITVSGLDKYLVGQTAANIRAARPPEPYQGKGVRYENEYVRRKAGKSAKVGGKA</sequence>
<feature type="domain" description="Large ribosomal subunit protein uL6 alpha-beta" evidence="7">
    <location>
        <begin position="11"/>
        <end position="80"/>
    </location>
</feature>
<dbReference type="Proteomes" id="UP000178319">
    <property type="component" value="Unassembled WGS sequence"/>
</dbReference>
<evidence type="ECO:0000256" key="4">
    <source>
        <dbReference type="HAMAP-Rule" id="MF_01365"/>
    </source>
</evidence>
<evidence type="ECO:0000256" key="1">
    <source>
        <dbReference type="ARBA" id="ARBA00009356"/>
    </source>
</evidence>
<dbReference type="STRING" id="1797516.A3D26_01980"/>
<dbReference type="PANTHER" id="PTHR11655">
    <property type="entry name" value="60S/50S RIBOSOMAL PROTEIN L6/L9"/>
    <property type="match status" value="1"/>
</dbReference>
<accession>A0A1G1VA93</accession>
<dbReference type="PRINTS" id="PR00059">
    <property type="entry name" value="RIBOSOMALL6"/>
</dbReference>
<feature type="domain" description="Large ribosomal subunit protein uL6 alpha-beta" evidence="7">
    <location>
        <begin position="90"/>
        <end position="163"/>
    </location>
</feature>
<dbReference type="FunFam" id="3.90.930.12:FF:000001">
    <property type="entry name" value="50S ribosomal protein L6"/>
    <property type="match status" value="1"/>
</dbReference>
<organism evidence="8 9">
    <name type="scientific">Candidatus Blackburnbacteria bacterium RIFCSPHIGHO2_02_FULL_44_20</name>
    <dbReference type="NCBI Taxonomy" id="1797516"/>
    <lineage>
        <taxon>Bacteria</taxon>
        <taxon>Candidatus Blackburniibacteriota</taxon>
    </lineage>
</organism>
<dbReference type="Gene3D" id="3.90.930.12">
    <property type="entry name" value="Ribosomal protein L6, alpha-beta domain"/>
    <property type="match status" value="2"/>
</dbReference>
<dbReference type="Pfam" id="PF00347">
    <property type="entry name" value="Ribosomal_L6"/>
    <property type="match status" value="2"/>
</dbReference>
<evidence type="ECO:0000256" key="3">
    <source>
        <dbReference type="ARBA" id="ARBA00023274"/>
    </source>
</evidence>
<evidence type="ECO:0000313" key="8">
    <source>
        <dbReference type="EMBL" id="OGY12370.1"/>
    </source>
</evidence>
<protein>
    <recommendedName>
        <fullName evidence="4">Large ribosomal subunit protein uL6</fullName>
    </recommendedName>
</protein>
<dbReference type="InterPro" id="IPR036789">
    <property type="entry name" value="Ribosomal_uL6-like_a/b-dom_sf"/>
</dbReference>
<dbReference type="InterPro" id="IPR020040">
    <property type="entry name" value="Ribosomal_uL6_a/b-dom"/>
</dbReference>
<dbReference type="InterPro" id="IPR019906">
    <property type="entry name" value="Ribosomal_uL6_bac-type"/>
</dbReference>
<dbReference type="NCBIfam" id="TIGR03654">
    <property type="entry name" value="L6_bact"/>
    <property type="match status" value="1"/>
</dbReference>
<dbReference type="PANTHER" id="PTHR11655:SF14">
    <property type="entry name" value="LARGE RIBOSOMAL SUBUNIT PROTEIN UL6M"/>
    <property type="match status" value="1"/>
</dbReference>
<dbReference type="HAMAP" id="MF_01365_B">
    <property type="entry name" value="Ribosomal_uL6_B"/>
    <property type="match status" value="1"/>
</dbReference>
<dbReference type="GO" id="GO:0002181">
    <property type="term" value="P:cytoplasmic translation"/>
    <property type="evidence" value="ECO:0007669"/>
    <property type="project" value="TreeGrafter"/>
</dbReference>
<comment type="function">
    <text evidence="4 6">This protein binds to the 23S rRNA, and is important in its secondary structure. It is located near the subunit interface in the base of the L7/L12 stalk, and near the tRNA binding site of the peptidyltransferase center.</text>
</comment>
<keyword evidence="4 6" id="KW-0694">RNA-binding</keyword>
<comment type="subunit">
    <text evidence="4">Part of the 50S ribosomal subunit.</text>
</comment>
<dbReference type="AlphaFoldDB" id="A0A1G1VA93"/>
<evidence type="ECO:0000256" key="5">
    <source>
        <dbReference type="RuleBase" id="RU003869"/>
    </source>
</evidence>
<evidence type="ECO:0000313" key="9">
    <source>
        <dbReference type="Proteomes" id="UP000178319"/>
    </source>
</evidence>
<keyword evidence="3 4" id="KW-0687">Ribonucleoprotein</keyword>
<dbReference type="GO" id="GO:0003735">
    <property type="term" value="F:structural constituent of ribosome"/>
    <property type="evidence" value="ECO:0007669"/>
    <property type="project" value="UniProtKB-UniRule"/>
</dbReference>
<dbReference type="PIRSF" id="PIRSF002162">
    <property type="entry name" value="Ribosomal_L6"/>
    <property type="match status" value="1"/>
</dbReference>
<keyword evidence="2 4" id="KW-0689">Ribosomal protein</keyword>
<proteinExistence type="inferred from homology"/>
<gene>
    <name evidence="4" type="primary">rplF</name>
    <name evidence="8" type="ORF">A3D26_01980</name>
</gene>
<dbReference type="GO" id="GO:0019843">
    <property type="term" value="F:rRNA binding"/>
    <property type="evidence" value="ECO:0007669"/>
    <property type="project" value="UniProtKB-UniRule"/>
</dbReference>
<comment type="caution">
    <text evidence="8">The sequence shown here is derived from an EMBL/GenBank/DDBJ whole genome shotgun (WGS) entry which is preliminary data.</text>
</comment>
<dbReference type="SUPFAM" id="SSF56053">
    <property type="entry name" value="Ribosomal protein L6"/>
    <property type="match status" value="2"/>
</dbReference>
<dbReference type="GO" id="GO:0022625">
    <property type="term" value="C:cytosolic large ribosomal subunit"/>
    <property type="evidence" value="ECO:0007669"/>
    <property type="project" value="UniProtKB-UniRule"/>
</dbReference>
<comment type="similarity">
    <text evidence="1 4 5">Belongs to the universal ribosomal protein uL6 family.</text>
</comment>
<evidence type="ECO:0000259" key="7">
    <source>
        <dbReference type="Pfam" id="PF00347"/>
    </source>
</evidence>
<keyword evidence="4 6" id="KW-0699">rRNA-binding</keyword>
<dbReference type="InterPro" id="IPR000702">
    <property type="entry name" value="Ribosomal_uL6-like"/>
</dbReference>
<dbReference type="EMBL" id="MHBZ01000001">
    <property type="protein sequence ID" value="OGY12370.1"/>
    <property type="molecule type" value="Genomic_DNA"/>
</dbReference>
<evidence type="ECO:0000256" key="6">
    <source>
        <dbReference type="RuleBase" id="RU003870"/>
    </source>
</evidence>
<evidence type="ECO:0000256" key="2">
    <source>
        <dbReference type="ARBA" id="ARBA00022980"/>
    </source>
</evidence>
<name>A0A1G1VA93_9BACT</name>